<gene>
    <name evidence="2" type="ORF">LTR05_001701</name>
</gene>
<dbReference type="Proteomes" id="UP001309876">
    <property type="component" value="Unassembled WGS sequence"/>
</dbReference>
<keyword evidence="3" id="KW-1185">Reference proteome</keyword>
<sequence>MAVLSTQTSPSRLLALPAELTCMISAFIMTDLSYRHIPEYATHVQRRVSWHRCKKSFEKLKKAVSLIWVNKRFRDQAMPLLQNNLVVYVNMIVARTHSDPARMPKFPLLVRERATRLFDIEHAWLGARTFVTYFQPLLHELLALEHLIWIVKPDPRPLPNMEDLVDLLRGDRDQSIMRRLPKKDDYREANGALPRCAVTTRMIIGAKITGDYVAGEYETGYIDILYRMVNLSDHEDDPEWYPAKEVCLMVENVCFPVLYHIPSGDRRALVGIWPWFASRRVYAEAEEEFGNLLSRDQIGDNHAVSELDDEDGEDNAIVTDMEDDEENHEEESEYGEEDAELSTSVPKRVLSLAEQVGDDLDDGIFLERALQTAQRL</sequence>
<feature type="region of interest" description="Disordered" evidence="1">
    <location>
        <begin position="322"/>
        <end position="344"/>
    </location>
</feature>
<evidence type="ECO:0000313" key="3">
    <source>
        <dbReference type="Proteomes" id="UP001309876"/>
    </source>
</evidence>
<dbReference type="EMBL" id="JAVRRJ010000001">
    <property type="protein sequence ID" value="KAK5091517.1"/>
    <property type="molecule type" value="Genomic_DNA"/>
</dbReference>
<evidence type="ECO:0000256" key="1">
    <source>
        <dbReference type="SAM" id="MobiDB-lite"/>
    </source>
</evidence>
<accession>A0AAN7YFF6</accession>
<comment type="caution">
    <text evidence="2">The sequence shown here is derived from an EMBL/GenBank/DDBJ whole genome shotgun (WGS) entry which is preliminary data.</text>
</comment>
<organism evidence="2 3">
    <name type="scientific">Lithohypha guttulata</name>
    <dbReference type="NCBI Taxonomy" id="1690604"/>
    <lineage>
        <taxon>Eukaryota</taxon>
        <taxon>Fungi</taxon>
        <taxon>Dikarya</taxon>
        <taxon>Ascomycota</taxon>
        <taxon>Pezizomycotina</taxon>
        <taxon>Eurotiomycetes</taxon>
        <taxon>Chaetothyriomycetidae</taxon>
        <taxon>Chaetothyriales</taxon>
        <taxon>Trichomeriaceae</taxon>
        <taxon>Lithohypha</taxon>
    </lineage>
</organism>
<proteinExistence type="predicted"/>
<evidence type="ECO:0000313" key="2">
    <source>
        <dbReference type="EMBL" id="KAK5091517.1"/>
    </source>
</evidence>
<dbReference type="AlphaFoldDB" id="A0AAN7YFF6"/>
<feature type="compositionally biased region" description="Acidic residues" evidence="1">
    <location>
        <begin position="322"/>
        <end position="340"/>
    </location>
</feature>
<name>A0AAN7YFF6_9EURO</name>
<reference evidence="2 3" key="1">
    <citation type="submission" date="2023-08" db="EMBL/GenBank/DDBJ databases">
        <title>Black Yeasts Isolated from many extreme environments.</title>
        <authorList>
            <person name="Coleine C."/>
            <person name="Stajich J.E."/>
            <person name="Selbmann L."/>
        </authorList>
    </citation>
    <scope>NUCLEOTIDE SEQUENCE [LARGE SCALE GENOMIC DNA]</scope>
    <source>
        <strain evidence="2 3">CCFEE 5910</strain>
    </source>
</reference>
<protein>
    <submittedName>
        <fullName evidence="2">Uncharacterized protein</fullName>
    </submittedName>
</protein>